<keyword evidence="4" id="KW-0443">Lipid metabolism</keyword>
<keyword evidence="6 7" id="KW-0408">Iron</keyword>
<dbReference type="EMBL" id="LFZN01000017">
    <property type="protein sequence ID" value="KXT04858.1"/>
    <property type="molecule type" value="Genomic_DNA"/>
</dbReference>
<dbReference type="STRING" id="321146.A0A139HQY1"/>
<dbReference type="InterPro" id="IPR002403">
    <property type="entry name" value="Cyt_P450_E_grp-IV"/>
</dbReference>
<dbReference type="GO" id="GO:0005789">
    <property type="term" value="C:endoplasmic reticulum membrane"/>
    <property type="evidence" value="ECO:0007669"/>
    <property type="project" value="UniProtKB-SubCell"/>
</dbReference>
<protein>
    <recommendedName>
        <fullName evidence="10">Cytochrome P450</fullName>
    </recommendedName>
</protein>
<evidence type="ECO:0000256" key="3">
    <source>
        <dbReference type="ARBA" id="ARBA00010617"/>
    </source>
</evidence>
<dbReference type="SUPFAM" id="SSF48264">
    <property type="entry name" value="Cytochrome P450"/>
    <property type="match status" value="1"/>
</dbReference>
<dbReference type="GO" id="GO:0016705">
    <property type="term" value="F:oxidoreductase activity, acting on paired donors, with incorporation or reduction of molecular oxygen"/>
    <property type="evidence" value="ECO:0007669"/>
    <property type="project" value="InterPro"/>
</dbReference>
<evidence type="ECO:0000256" key="1">
    <source>
        <dbReference type="ARBA" id="ARBA00001971"/>
    </source>
</evidence>
<evidence type="ECO:0000313" key="9">
    <source>
        <dbReference type="Proteomes" id="UP000070133"/>
    </source>
</evidence>
<comment type="cofactor">
    <cofactor evidence="1 7">
        <name>heme</name>
        <dbReference type="ChEBI" id="CHEBI:30413"/>
    </cofactor>
</comment>
<accession>A0A139HQY1</accession>
<dbReference type="PRINTS" id="PR00465">
    <property type="entry name" value="EP450IV"/>
</dbReference>
<evidence type="ECO:0008006" key="10">
    <source>
        <dbReference type="Google" id="ProtNLM"/>
    </source>
</evidence>
<dbReference type="Proteomes" id="UP000070133">
    <property type="component" value="Unassembled WGS sequence"/>
</dbReference>
<dbReference type="AlphaFoldDB" id="A0A139HQY1"/>
<feature type="binding site" description="axial binding residue" evidence="7">
    <location>
        <position position="518"/>
    </location>
    <ligand>
        <name>heme</name>
        <dbReference type="ChEBI" id="CHEBI:30413"/>
    </ligand>
    <ligandPart>
        <name>Fe</name>
        <dbReference type="ChEBI" id="CHEBI:18248"/>
    </ligandPart>
</feature>
<dbReference type="PANTHER" id="PTHR24306">
    <property type="match status" value="1"/>
</dbReference>
<evidence type="ECO:0000313" key="8">
    <source>
        <dbReference type="EMBL" id="KXT04858.1"/>
    </source>
</evidence>
<evidence type="ECO:0000256" key="5">
    <source>
        <dbReference type="ARBA" id="ARBA00022723"/>
    </source>
</evidence>
<dbReference type="OrthoDB" id="3366823at2759"/>
<comment type="similarity">
    <text evidence="3">Belongs to the cytochrome P450 family.</text>
</comment>
<dbReference type="Pfam" id="PF00067">
    <property type="entry name" value="p450"/>
    <property type="match status" value="1"/>
</dbReference>
<dbReference type="GO" id="GO:0020037">
    <property type="term" value="F:heme binding"/>
    <property type="evidence" value="ECO:0007669"/>
    <property type="project" value="InterPro"/>
</dbReference>
<evidence type="ECO:0000256" key="2">
    <source>
        <dbReference type="ARBA" id="ARBA00004389"/>
    </source>
</evidence>
<dbReference type="InterPro" id="IPR001128">
    <property type="entry name" value="Cyt_P450"/>
</dbReference>
<keyword evidence="9" id="KW-1185">Reference proteome</keyword>
<gene>
    <name evidence="8" type="ORF">AC578_3420</name>
</gene>
<evidence type="ECO:0000256" key="4">
    <source>
        <dbReference type="ARBA" id="ARBA00022516"/>
    </source>
</evidence>
<dbReference type="InterPro" id="IPR036396">
    <property type="entry name" value="Cyt_P450_sf"/>
</dbReference>
<keyword evidence="7" id="KW-0349">Heme</keyword>
<comment type="caution">
    <text evidence="8">The sequence shown here is derived from an EMBL/GenBank/DDBJ whole genome shotgun (WGS) entry which is preliminary data.</text>
</comment>
<dbReference type="PANTHER" id="PTHR24306:SF7">
    <property type="entry name" value="AHBB"/>
    <property type="match status" value="1"/>
</dbReference>
<name>A0A139HQY1_9PEZI</name>
<dbReference type="Gene3D" id="1.10.630.10">
    <property type="entry name" value="Cytochrome P450"/>
    <property type="match status" value="1"/>
</dbReference>
<evidence type="ECO:0000256" key="7">
    <source>
        <dbReference type="PIRSR" id="PIRSR602403-1"/>
    </source>
</evidence>
<reference evidence="8 9" key="1">
    <citation type="submission" date="2015-07" db="EMBL/GenBank/DDBJ databases">
        <title>Comparative genomics of the Sigatoka disease complex on banana suggests a link between parallel evolutionary changes in Pseudocercospora fijiensis and Pseudocercospora eumusae and increased virulence on the banana host.</title>
        <authorList>
            <person name="Chang T.-C."/>
            <person name="Salvucci A."/>
            <person name="Crous P.W."/>
            <person name="Stergiopoulos I."/>
        </authorList>
    </citation>
    <scope>NUCLEOTIDE SEQUENCE [LARGE SCALE GENOMIC DNA]</scope>
    <source>
        <strain evidence="8 9">CBS 114824</strain>
    </source>
</reference>
<keyword evidence="5 7" id="KW-0479">Metal-binding</keyword>
<dbReference type="GO" id="GO:0004497">
    <property type="term" value="F:monooxygenase activity"/>
    <property type="evidence" value="ECO:0007669"/>
    <property type="project" value="InterPro"/>
</dbReference>
<dbReference type="CDD" id="cd11040">
    <property type="entry name" value="CYP7_CYP8-like"/>
    <property type="match status" value="1"/>
</dbReference>
<proteinExistence type="inferred from homology"/>
<organism evidence="8 9">
    <name type="scientific">Pseudocercospora eumusae</name>
    <dbReference type="NCBI Taxonomy" id="321146"/>
    <lineage>
        <taxon>Eukaryota</taxon>
        <taxon>Fungi</taxon>
        <taxon>Dikarya</taxon>
        <taxon>Ascomycota</taxon>
        <taxon>Pezizomycotina</taxon>
        <taxon>Dothideomycetes</taxon>
        <taxon>Dothideomycetidae</taxon>
        <taxon>Mycosphaerellales</taxon>
        <taxon>Mycosphaerellaceae</taxon>
        <taxon>Pseudocercospora</taxon>
    </lineage>
</organism>
<dbReference type="GO" id="GO:0005506">
    <property type="term" value="F:iron ion binding"/>
    <property type="evidence" value="ECO:0007669"/>
    <property type="project" value="InterPro"/>
</dbReference>
<evidence type="ECO:0000256" key="6">
    <source>
        <dbReference type="ARBA" id="ARBA00023004"/>
    </source>
</evidence>
<sequence>MAEAHWAGIAQDDLPSVSTSWITYFKANPTIALTLLLAVTISITRLNSLTNSNSKTVNKDGLKTPPSVPYWLPILGHIPNMAIDADGFVKKLRGIYSNGIFVVNFGGSRHNIMYTPGLATALLNQKTSNADSEDVGTSLMVKVFGFPANELEKYHKGVADVAACYKHILVEPGLKHMVDRTAQLTKENINNLVTYMDSPVDQMPWEKVANVDVIERNGQKMVEANLLELIRDFCAFTANPSIMGTDFLNNFPDFFDGIWALDRGFLLLATGLPRWFPIPALTRAHIARKKNVDKCIIYHEQLEKWSKGEPTDPKWTSLDNVGSLEKARIQVYQKHNWSIRARAATEHALMWAANANSNTLVFWMINRIYADASLLAKLRSEISPYITIVKDDSTSLPITSPPRISEIDVDGLVNKCPLLKSTYIECLRVDTASWSLKVVKQDFVLQSRDKADSSHQPWLLRKGDYAHAAHDLHNTDPKYWDDPMTFKADRHVKYDEDAGKEMADMGSIRPYGGGASMCKGRAFALKESLLFTAAIISMWEIEAAGGDGGKKWKIPKHRKATGVYGTDEVTRVWIKRREV</sequence>
<comment type="subcellular location">
    <subcellularLocation>
        <location evidence="2">Endoplasmic reticulum membrane</location>
        <topology evidence="2">Single-pass membrane protein</topology>
    </subcellularLocation>
</comment>
<keyword evidence="4" id="KW-0444">Lipid biosynthesis</keyword>